<evidence type="ECO:0000313" key="3">
    <source>
        <dbReference type="Proteomes" id="UP001642464"/>
    </source>
</evidence>
<sequence length="644" mass="73302">MSCQEGEPHNLELGAISGMTVTLLAEAPLAEAVQWPCRCDRSTITGSSMGVRVNQAVYWEGLSGVERADVFRYLVLWVHGGYYADVDVECLKPIATYQVPKDVSMLVGFEYGHRHQEFQRVAIKYARTEQFQPPSAELTQFRRQWFIASAPKSPVLERVLHMIRQRFSWKITSTLDLTGPGVFSDAVHEFLASSTSDALENEILIRQNRPEAHFLSFKSEEEYGGDFKVWVFAAGRVNAAPQVAQDDPNEGKEPLIEHHFEGSWKEDKDWELKDLKKRHQNIALFAWRVAVGRSSSVVAREILGPSLGGYDNQTLPTGGNPAYFICMKPPDTTLQQELNGACEELSLLQSRHESDPVGKEETGVHVGPEKIPCVIHQTAKTHTLKGRDARLAETWKSKNPHCGYKLWNDTEIAELARTKSPDVIWPIWEGLAGVERADVFRYLVLDVHGGYYADVDVECRAAIKDYQVPKDVSMLVGYEFGHRFPEWQRKEIKFARTEQFEQWFIASAPKNPVLERTLEMIRQRFAWKITSTLDLTGPGVFSDAVHEFLEKHSKDALHKEVAIRQDHPEEHFLNFKSEKSYGDGTFKMWVFAAGRVNASPQVASDDPPEGKKPLIEHHFEGSWKEDKDWEEKDLKKRAEEHQDA</sequence>
<dbReference type="InterPro" id="IPR007577">
    <property type="entry name" value="GlycoTrfase_DXD_sugar-bd_CS"/>
</dbReference>
<dbReference type="PANTHER" id="PTHR31834">
    <property type="entry name" value="INITIATION-SPECIFIC ALPHA-1,6-MANNOSYLTRANSFERASE"/>
    <property type="match status" value="1"/>
</dbReference>
<dbReference type="Proteomes" id="UP001642464">
    <property type="component" value="Unassembled WGS sequence"/>
</dbReference>
<feature type="region of interest" description="Disordered" evidence="1">
    <location>
        <begin position="599"/>
        <end position="644"/>
    </location>
</feature>
<proteinExistence type="predicted"/>
<dbReference type="InterPro" id="IPR029044">
    <property type="entry name" value="Nucleotide-diphossugar_trans"/>
</dbReference>
<comment type="caution">
    <text evidence="2">The sequence shown here is derived from an EMBL/GenBank/DDBJ whole genome shotgun (WGS) entry which is preliminary data.</text>
</comment>
<dbReference type="InterPro" id="IPR039367">
    <property type="entry name" value="Och1-like"/>
</dbReference>
<dbReference type="SUPFAM" id="SSF53448">
    <property type="entry name" value="Nucleotide-diphospho-sugar transferases"/>
    <property type="match status" value="2"/>
</dbReference>
<feature type="compositionally biased region" description="Basic and acidic residues" evidence="1">
    <location>
        <begin position="608"/>
        <end position="644"/>
    </location>
</feature>
<keyword evidence="3" id="KW-1185">Reference proteome</keyword>
<dbReference type="Pfam" id="PF04488">
    <property type="entry name" value="Gly_transf_sug"/>
    <property type="match status" value="2"/>
</dbReference>
<dbReference type="PANTHER" id="PTHR31834:SF1">
    <property type="entry name" value="INITIATION-SPECIFIC ALPHA-1,6-MANNOSYLTRANSFERASE"/>
    <property type="match status" value="1"/>
</dbReference>
<organism evidence="2 3">
    <name type="scientific">Durusdinium trenchii</name>
    <dbReference type="NCBI Taxonomy" id="1381693"/>
    <lineage>
        <taxon>Eukaryota</taxon>
        <taxon>Sar</taxon>
        <taxon>Alveolata</taxon>
        <taxon>Dinophyceae</taxon>
        <taxon>Suessiales</taxon>
        <taxon>Symbiodiniaceae</taxon>
        <taxon>Durusdinium</taxon>
    </lineage>
</organism>
<gene>
    <name evidence="2" type="ORF">SCF082_LOCUS44966</name>
</gene>
<name>A0ABP0R6J9_9DINO</name>
<reference evidence="2 3" key="1">
    <citation type="submission" date="2024-02" db="EMBL/GenBank/DDBJ databases">
        <authorList>
            <person name="Chen Y."/>
            <person name="Shah S."/>
            <person name="Dougan E. K."/>
            <person name="Thang M."/>
            <person name="Chan C."/>
        </authorList>
    </citation>
    <scope>NUCLEOTIDE SEQUENCE [LARGE SCALE GENOMIC DNA]</scope>
</reference>
<dbReference type="Gene3D" id="3.90.550.20">
    <property type="match status" value="2"/>
</dbReference>
<evidence type="ECO:0000313" key="2">
    <source>
        <dbReference type="EMBL" id="CAK9095750.1"/>
    </source>
</evidence>
<protein>
    <submittedName>
        <fullName evidence="2">Glycosyltransferase HOC1 (M-Pol II subunit Hoc1p) (Mannan polymerase II complex HOC1 subunit)</fullName>
    </submittedName>
</protein>
<dbReference type="EMBL" id="CAXAMM010040840">
    <property type="protein sequence ID" value="CAK9095750.1"/>
    <property type="molecule type" value="Genomic_DNA"/>
</dbReference>
<evidence type="ECO:0000256" key="1">
    <source>
        <dbReference type="SAM" id="MobiDB-lite"/>
    </source>
</evidence>
<accession>A0ABP0R6J9</accession>